<comment type="caution">
    <text evidence="1">The sequence shown here is derived from an EMBL/GenBank/DDBJ whole genome shotgun (WGS) entry which is preliminary data.</text>
</comment>
<name>A0A9D4BVL1_DREPO</name>
<gene>
    <name evidence="1" type="ORF">DPMN_071214</name>
</gene>
<evidence type="ECO:0000313" key="2">
    <source>
        <dbReference type="Proteomes" id="UP000828390"/>
    </source>
</evidence>
<sequence length="118" mass="13524">MVESKLNEDVTVKIKEQDVDTNRKDEINKENSTGMVNNEHVGLTNVENLKISGTEVSLSDFQTMYSIDLNDFDCHEPFEIDQPSPVNMPSTRNVKDCFKQLTNEQMKKLNNKSVKQKT</sequence>
<proteinExistence type="predicted"/>
<dbReference type="AlphaFoldDB" id="A0A9D4BVL1"/>
<keyword evidence="2" id="KW-1185">Reference proteome</keyword>
<organism evidence="1 2">
    <name type="scientific">Dreissena polymorpha</name>
    <name type="common">Zebra mussel</name>
    <name type="synonym">Mytilus polymorpha</name>
    <dbReference type="NCBI Taxonomy" id="45954"/>
    <lineage>
        <taxon>Eukaryota</taxon>
        <taxon>Metazoa</taxon>
        <taxon>Spiralia</taxon>
        <taxon>Lophotrochozoa</taxon>
        <taxon>Mollusca</taxon>
        <taxon>Bivalvia</taxon>
        <taxon>Autobranchia</taxon>
        <taxon>Heteroconchia</taxon>
        <taxon>Euheterodonta</taxon>
        <taxon>Imparidentia</taxon>
        <taxon>Neoheterodontei</taxon>
        <taxon>Myida</taxon>
        <taxon>Dreissenoidea</taxon>
        <taxon>Dreissenidae</taxon>
        <taxon>Dreissena</taxon>
    </lineage>
</organism>
<dbReference type="Proteomes" id="UP000828390">
    <property type="component" value="Unassembled WGS sequence"/>
</dbReference>
<accession>A0A9D4BVL1</accession>
<dbReference type="EMBL" id="JAIWYP010000014">
    <property type="protein sequence ID" value="KAH3711545.1"/>
    <property type="molecule type" value="Genomic_DNA"/>
</dbReference>
<reference evidence="1" key="1">
    <citation type="journal article" date="2019" name="bioRxiv">
        <title>The Genome of the Zebra Mussel, Dreissena polymorpha: A Resource for Invasive Species Research.</title>
        <authorList>
            <person name="McCartney M.A."/>
            <person name="Auch B."/>
            <person name="Kono T."/>
            <person name="Mallez S."/>
            <person name="Zhang Y."/>
            <person name="Obille A."/>
            <person name="Becker A."/>
            <person name="Abrahante J.E."/>
            <person name="Garbe J."/>
            <person name="Badalamenti J.P."/>
            <person name="Herman A."/>
            <person name="Mangelson H."/>
            <person name="Liachko I."/>
            <person name="Sullivan S."/>
            <person name="Sone E.D."/>
            <person name="Koren S."/>
            <person name="Silverstein K.A.T."/>
            <person name="Beckman K.B."/>
            <person name="Gohl D.M."/>
        </authorList>
    </citation>
    <scope>NUCLEOTIDE SEQUENCE</scope>
    <source>
        <strain evidence="1">Duluth1</strain>
        <tissue evidence="1">Whole animal</tissue>
    </source>
</reference>
<reference evidence="1" key="2">
    <citation type="submission" date="2020-11" db="EMBL/GenBank/DDBJ databases">
        <authorList>
            <person name="McCartney M.A."/>
            <person name="Auch B."/>
            <person name="Kono T."/>
            <person name="Mallez S."/>
            <person name="Becker A."/>
            <person name="Gohl D.M."/>
            <person name="Silverstein K.A.T."/>
            <person name="Koren S."/>
            <person name="Bechman K.B."/>
            <person name="Herman A."/>
            <person name="Abrahante J.E."/>
            <person name="Garbe J."/>
        </authorList>
    </citation>
    <scope>NUCLEOTIDE SEQUENCE</scope>
    <source>
        <strain evidence="1">Duluth1</strain>
        <tissue evidence="1">Whole animal</tissue>
    </source>
</reference>
<evidence type="ECO:0000313" key="1">
    <source>
        <dbReference type="EMBL" id="KAH3711545.1"/>
    </source>
</evidence>
<protein>
    <submittedName>
        <fullName evidence="1">Uncharacterized protein</fullName>
    </submittedName>
</protein>